<dbReference type="HAMAP" id="MF_00722">
    <property type="entry name" value="NucS"/>
    <property type="match status" value="1"/>
</dbReference>
<keyword evidence="1 6" id="KW-0963">Cytoplasm</keyword>
<dbReference type="PANTHER" id="PTHR38814">
    <property type="entry name" value="ENDONUCLEASE NUCS"/>
    <property type="match status" value="1"/>
</dbReference>
<evidence type="ECO:0000256" key="2">
    <source>
        <dbReference type="ARBA" id="ARBA00022722"/>
    </source>
</evidence>
<dbReference type="CDD" id="cd22341">
    <property type="entry name" value="NucS-like"/>
    <property type="match status" value="1"/>
</dbReference>
<gene>
    <name evidence="6" type="primary">nucS</name>
    <name evidence="9" type="ordered locus">Hbut_1101</name>
</gene>
<dbReference type="RefSeq" id="WP_011822262.1">
    <property type="nucleotide sequence ID" value="NC_008818.1"/>
</dbReference>
<dbReference type="InterPro" id="IPR049173">
    <property type="entry name" value="NucS_N_sf"/>
</dbReference>
<comment type="similarity">
    <text evidence="6">Belongs to the NucS endonuclease family.</text>
</comment>
<evidence type="ECO:0000259" key="7">
    <source>
        <dbReference type="Pfam" id="PF01939"/>
    </source>
</evidence>
<dbReference type="Pfam" id="PF01939">
    <property type="entry name" value="NucS_C"/>
    <property type="match status" value="1"/>
</dbReference>
<dbReference type="GO" id="GO:0005737">
    <property type="term" value="C:cytoplasm"/>
    <property type="evidence" value="ECO:0007669"/>
    <property type="project" value="UniProtKB-SubCell"/>
</dbReference>
<dbReference type="NCBIfam" id="NF003270">
    <property type="entry name" value="PRK04247.1"/>
    <property type="match status" value="1"/>
</dbReference>
<dbReference type="PANTHER" id="PTHR38814:SF1">
    <property type="entry name" value="ENDONUCLEASE NUCS"/>
    <property type="match status" value="1"/>
</dbReference>
<proteinExistence type="inferred from homology"/>
<keyword evidence="5 6" id="KW-0238">DNA-binding</keyword>
<keyword evidence="2 6" id="KW-0540">Nuclease</keyword>
<evidence type="ECO:0000256" key="6">
    <source>
        <dbReference type="HAMAP-Rule" id="MF_00722"/>
    </source>
</evidence>
<name>A2BLT3_HYPBU</name>
<protein>
    <recommendedName>
        <fullName evidence="6">Endonuclease NucS</fullName>
        <ecNumber evidence="6">3.1.-.-</ecNumber>
    </recommendedName>
</protein>
<reference evidence="9 10" key="1">
    <citation type="journal article" date="2007" name="Archaea">
        <title>The genome of Hyperthermus butylicus: a sulfur-reducing, peptide fermenting, neutrophilic Crenarchaeote growing up to 108 degrees C.</title>
        <authorList>
            <person name="Brugger K."/>
            <person name="Chen L."/>
            <person name="Stark M."/>
            <person name="Zibat A."/>
            <person name="Redder P."/>
            <person name="Ruepp A."/>
            <person name="Awayez M."/>
            <person name="She Q."/>
            <person name="Garrett R.A."/>
            <person name="Klenk H.P."/>
        </authorList>
    </citation>
    <scope>NUCLEOTIDE SEQUENCE [LARGE SCALE GENOMIC DNA]</scope>
    <source>
        <strain evidence="10">DSM 5456 / JCM 9403 / PLM1-5</strain>
    </source>
</reference>
<dbReference type="SUPFAM" id="SSF52980">
    <property type="entry name" value="Restriction endonuclease-like"/>
    <property type="match status" value="1"/>
</dbReference>
<dbReference type="EnsemblBacteria" id="ABM80944">
    <property type="protein sequence ID" value="ABM80944"/>
    <property type="gene ID" value="Hbut_1101"/>
</dbReference>
<comment type="subcellular location">
    <subcellularLocation>
        <location evidence="6">Cytoplasm</location>
    </subcellularLocation>
</comment>
<dbReference type="eggNOG" id="arCOG01304">
    <property type="taxonomic scope" value="Archaea"/>
</dbReference>
<evidence type="ECO:0000256" key="1">
    <source>
        <dbReference type="ARBA" id="ARBA00022490"/>
    </source>
</evidence>
<dbReference type="InterPro" id="IPR011335">
    <property type="entry name" value="Restrct_endonuc-II-like"/>
</dbReference>
<dbReference type="Gene3D" id="2.70.180.20">
    <property type="match status" value="1"/>
</dbReference>
<dbReference type="STRING" id="415426.Hbut_1101"/>
<dbReference type="GeneID" id="4781719"/>
<evidence type="ECO:0000259" key="8">
    <source>
        <dbReference type="Pfam" id="PF21003"/>
    </source>
</evidence>
<comment type="function">
    <text evidence="6">Cleaves both 3' and 5' ssDNA extremities of branched DNA structures.</text>
</comment>
<dbReference type="Pfam" id="PF21003">
    <property type="entry name" value="NucS_N"/>
    <property type="match status" value="1"/>
</dbReference>
<evidence type="ECO:0000313" key="9">
    <source>
        <dbReference type="EMBL" id="ABM80944.1"/>
    </source>
</evidence>
<dbReference type="Gene3D" id="3.40.1350.10">
    <property type="match status" value="1"/>
</dbReference>
<evidence type="ECO:0000256" key="4">
    <source>
        <dbReference type="ARBA" id="ARBA00022801"/>
    </source>
</evidence>
<dbReference type="EC" id="3.1.-.-" evidence="6"/>
<dbReference type="GO" id="GO:0003677">
    <property type="term" value="F:DNA binding"/>
    <property type="evidence" value="ECO:0007669"/>
    <property type="project" value="UniProtKB-KW"/>
</dbReference>
<keyword evidence="4 6" id="KW-0378">Hydrolase</keyword>
<feature type="domain" description="Endonuclease NucS C-terminal" evidence="7">
    <location>
        <begin position="133"/>
        <end position="241"/>
    </location>
</feature>
<dbReference type="GO" id="GO:0000014">
    <property type="term" value="F:single-stranded DNA endodeoxyribonuclease activity"/>
    <property type="evidence" value="ECO:0007669"/>
    <property type="project" value="UniProtKB-UniRule"/>
</dbReference>
<feature type="domain" description="Endonuclease NucS N-terminal PH-like" evidence="8">
    <location>
        <begin position="28"/>
        <end position="114"/>
    </location>
</feature>
<evidence type="ECO:0000256" key="5">
    <source>
        <dbReference type="ARBA" id="ARBA00023125"/>
    </source>
</evidence>
<evidence type="ECO:0000313" key="10">
    <source>
        <dbReference type="Proteomes" id="UP000002593"/>
    </source>
</evidence>
<evidence type="ECO:0000256" key="3">
    <source>
        <dbReference type="ARBA" id="ARBA00022759"/>
    </source>
</evidence>
<dbReference type="InterPro" id="IPR002793">
    <property type="entry name" value="Endonuclease_NucS"/>
</dbReference>
<dbReference type="InterPro" id="IPR048301">
    <property type="entry name" value="NucS_C"/>
</dbReference>
<dbReference type="KEGG" id="hbu:Hbut_1101"/>
<organism evidence="9 10">
    <name type="scientific">Hyperthermus butylicus (strain DSM 5456 / JCM 9403 / PLM1-5)</name>
    <dbReference type="NCBI Taxonomy" id="415426"/>
    <lineage>
        <taxon>Archaea</taxon>
        <taxon>Thermoproteota</taxon>
        <taxon>Thermoprotei</taxon>
        <taxon>Desulfurococcales</taxon>
        <taxon>Pyrodictiaceae</taxon>
        <taxon>Hyperthermus</taxon>
    </lineage>
</organism>
<keyword evidence="10" id="KW-1185">Reference proteome</keyword>
<keyword evidence="3 6" id="KW-0255">Endonuclease</keyword>
<dbReference type="EMBL" id="CP000493">
    <property type="protein sequence ID" value="ABM80944.1"/>
    <property type="molecule type" value="Genomic_DNA"/>
</dbReference>
<dbReference type="Proteomes" id="UP000002593">
    <property type="component" value="Chromosome"/>
</dbReference>
<accession>A2BLT3</accession>
<dbReference type="InterPro" id="IPR048302">
    <property type="entry name" value="NucS_N"/>
</dbReference>
<dbReference type="InterPro" id="IPR011856">
    <property type="entry name" value="tRNA_endonuc-like_dom_sf"/>
</dbReference>
<sequence length="270" mass="30454">MKPRIVYVASPSLSEARSILHEALKRHDVIVMLARCRVYYEGRGASKLGDGDRLIVVKPDGAVLVHRPTGYSPVNWQPESQVLSVEERDGVLLFRSVRKRPREVLEIHIEEVYALLAVHGLVDEADFIEYLDEKEIADYLAKHPELVEEGLRVLRRERPIETGYADIVAVDKDGNYVVIEVKRVNAGLEAVKQLQSYVEAFKQLNPGAKIRGILVAPSISKEALALLQSLGLEYRRIDVQKLFRDIRRQKGQPLQSRSLLDFLGGGRAKS</sequence>
<dbReference type="HOGENOM" id="CLU_069350_1_0_2"/>
<dbReference type="AlphaFoldDB" id="A2BLT3"/>